<dbReference type="STRING" id="1531966.A0A0A1SL98"/>
<feature type="transmembrane region" description="Helical" evidence="11">
    <location>
        <begin position="385"/>
        <end position="404"/>
    </location>
</feature>
<feature type="transmembrane region" description="Helical" evidence="11">
    <location>
        <begin position="410"/>
        <end position="429"/>
    </location>
</feature>
<evidence type="ECO:0000256" key="1">
    <source>
        <dbReference type="ARBA" id="ARBA00004651"/>
    </source>
</evidence>
<evidence type="ECO:0000256" key="3">
    <source>
        <dbReference type="ARBA" id="ARBA00022448"/>
    </source>
</evidence>
<evidence type="ECO:0000256" key="9">
    <source>
        <dbReference type="ARBA" id="ARBA00023136"/>
    </source>
</evidence>
<dbReference type="Gene3D" id="3.40.50.300">
    <property type="entry name" value="P-loop containing nucleotide triphosphate hydrolases"/>
    <property type="match status" value="2"/>
</dbReference>
<dbReference type="Gene3D" id="1.20.1560.10">
    <property type="entry name" value="ABC transporter type 1, transmembrane domain"/>
    <property type="match status" value="2"/>
</dbReference>
<keyword evidence="4" id="KW-1003">Cell membrane</keyword>
<evidence type="ECO:0000256" key="10">
    <source>
        <dbReference type="ARBA" id="ARBA00023180"/>
    </source>
</evidence>
<dbReference type="GO" id="GO:0005524">
    <property type="term" value="F:ATP binding"/>
    <property type="evidence" value="ECO:0007669"/>
    <property type="project" value="UniProtKB-KW"/>
</dbReference>
<comment type="subcellular location">
    <subcellularLocation>
        <location evidence="1">Cell membrane</location>
        <topology evidence="1">Multi-pass membrane protein</topology>
    </subcellularLocation>
</comment>
<keyword evidence="9 11" id="KW-0472">Membrane</keyword>
<accession>A0A0A1SL98</accession>
<dbReference type="InterPro" id="IPR044746">
    <property type="entry name" value="ABCC_6TM_D1"/>
</dbReference>
<feature type="transmembrane region" description="Helical" evidence="11">
    <location>
        <begin position="538"/>
        <end position="564"/>
    </location>
</feature>
<dbReference type="GO" id="GO:0016887">
    <property type="term" value="F:ATP hydrolysis activity"/>
    <property type="evidence" value="ECO:0007669"/>
    <property type="project" value="InterPro"/>
</dbReference>
<keyword evidence="3" id="KW-0813">Transport</keyword>
<dbReference type="PROSITE" id="PS00211">
    <property type="entry name" value="ABC_TRANSPORTER_1"/>
    <property type="match status" value="2"/>
</dbReference>
<dbReference type="HOGENOM" id="CLU_000604_27_5_1"/>
<evidence type="ECO:0000256" key="8">
    <source>
        <dbReference type="ARBA" id="ARBA00022989"/>
    </source>
</evidence>
<feature type="transmembrane region" description="Helical" evidence="11">
    <location>
        <begin position="71"/>
        <end position="93"/>
    </location>
</feature>
<dbReference type="InterPro" id="IPR050173">
    <property type="entry name" value="ABC_transporter_C-like"/>
</dbReference>
<feature type="domain" description="ABC transmembrane type-1" evidence="13">
    <location>
        <begin position="279"/>
        <end position="556"/>
    </location>
</feature>
<evidence type="ECO:0000256" key="4">
    <source>
        <dbReference type="ARBA" id="ARBA00022475"/>
    </source>
</evidence>
<dbReference type="PANTHER" id="PTHR24223:SF399">
    <property type="entry name" value="ABC TRANSPORTER ATNG"/>
    <property type="match status" value="1"/>
</dbReference>
<feature type="transmembrane region" description="Helical" evidence="11">
    <location>
        <begin position="1028"/>
        <end position="1048"/>
    </location>
</feature>
<dbReference type="InterPro" id="IPR017871">
    <property type="entry name" value="ABC_transporter-like_CS"/>
</dbReference>
<feature type="transmembrane region" description="Helical" evidence="11">
    <location>
        <begin position="493"/>
        <end position="518"/>
    </location>
</feature>
<keyword evidence="8 11" id="KW-1133">Transmembrane helix</keyword>
<feature type="transmembrane region" description="Helical" evidence="11">
    <location>
        <begin position="882"/>
        <end position="912"/>
    </location>
</feature>
<dbReference type="OrthoDB" id="6500128at2759"/>
<dbReference type="InterPro" id="IPR044726">
    <property type="entry name" value="ABCC_6TM_D2"/>
</dbReference>
<dbReference type="InterPro" id="IPR036640">
    <property type="entry name" value="ABC1_TM_sf"/>
</dbReference>
<dbReference type="InterPro" id="IPR011527">
    <property type="entry name" value="ABC1_TM_dom"/>
</dbReference>
<dbReference type="InterPro" id="IPR003439">
    <property type="entry name" value="ABC_transporter-like_ATP-bd"/>
</dbReference>
<dbReference type="FunFam" id="1.20.1560.10:FF:000055">
    <property type="entry name" value="ABC multidrug transporter (Eurofung)"/>
    <property type="match status" value="1"/>
</dbReference>
<organism evidence="14 15">
    <name type="scientific">[Torrubiella] hemipterigena</name>
    <dbReference type="NCBI Taxonomy" id="1531966"/>
    <lineage>
        <taxon>Eukaryota</taxon>
        <taxon>Fungi</taxon>
        <taxon>Dikarya</taxon>
        <taxon>Ascomycota</taxon>
        <taxon>Pezizomycotina</taxon>
        <taxon>Sordariomycetes</taxon>
        <taxon>Hypocreomycetidae</taxon>
        <taxon>Hypocreales</taxon>
        <taxon>Clavicipitaceae</taxon>
        <taxon>Clavicipitaceae incertae sedis</taxon>
        <taxon>'Torrubiella' clade</taxon>
    </lineage>
</organism>
<gene>
    <name evidence="14" type="ORF">VHEMI01209</name>
</gene>
<feature type="transmembrane region" description="Helical" evidence="11">
    <location>
        <begin position="275"/>
        <end position="292"/>
    </location>
</feature>
<evidence type="ECO:0000256" key="2">
    <source>
        <dbReference type="ARBA" id="ARBA00009726"/>
    </source>
</evidence>
<dbReference type="Pfam" id="PF00664">
    <property type="entry name" value="ABC_membrane"/>
    <property type="match status" value="2"/>
</dbReference>
<dbReference type="SUPFAM" id="SSF90123">
    <property type="entry name" value="ABC transporter transmembrane region"/>
    <property type="match status" value="2"/>
</dbReference>
<evidence type="ECO:0000256" key="5">
    <source>
        <dbReference type="ARBA" id="ARBA00022692"/>
    </source>
</evidence>
<comment type="similarity">
    <text evidence="2">Belongs to the ABC transporter superfamily. ABCC family. Conjugate transporter (TC 3.A.1.208) subfamily.</text>
</comment>
<proteinExistence type="inferred from homology"/>
<evidence type="ECO:0008006" key="16">
    <source>
        <dbReference type="Google" id="ProtNLM"/>
    </source>
</evidence>
<evidence type="ECO:0000313" key="15">
    <source>
        <dbReference type="Proteomes" id="UP000039046"/>
    </source>
</evidence>
<evidence type="ECO:0000256" key="11">
    <source>
        <dbReference type="SAM" id="Phobius"/>
    </source>
</evidence>
<dbReference type="Proteomes" id="UP000039046">
    <property type="component" value="Unassembled WGS sequence"/>
</dbReference>
<protein>
    <recommendedName>
        <fullName evidence="16">ABC transporter</fullName>
    </recommendedName>
</protein>
<feature type="domain" description="ABC transporter" evidence="12">
    <location>
        <begin position="1206"/>
        <end position="1442"/>
    </location>
</feature>
<dbReference type="GO" id="GO:0140359">
    <property type="term" value="F:ABC-type transporter activity"/>
    <property type="evidence" value="ECO:0007669"/>
    <property type="project" value="InterPro"/>
</dbReference>
<dbReference type="InterPro" id="IPR003593">
    <property type="entry name" value="AAA+_ATPase"/>
</dbReference>
<sequence>MASSNAVCNDGSFSPPVISSNCRGGFDFTVLFEEVILCILPAALYLMGGSLESAFMLGKHRSLVSKSPLRFVKLTFIFIFAALQISLVALWATKPFPSTVTPLVSAILALVVAAVLAVNSTIAHRASPRPSLTISVYLFLSSLTDVPRVRTLWLLGTYTNVAAVLSSSLAVKLILLCLENIGKRPLLLEKHADISHEETAGLFSRGFFFWLNRLMITGSRQVLNLHTLFSIHQRINSSATFSQLKKAIGNTNMSHKYGLVFATLKAWPCEAAKIIFPRLVVLACSLIQPFLVEAVIDNVLAPDTQAIRNSGYGLIGAIALTYFTSTVMTGIYEQLTYRYLALIRGGLITNIFDKLNNIRTKAATDRDSPIMTLIGTDVERICETWNFLIAELWSAVLQLVIGVWLLERQLGAVCIAPIILAGVSTFICGKVSALMGPRQGMWLKAVQRRVNFTSHAVGHIKSIKMLGYTPSIQNMIQSQRDEELEISKKFRRVLSFIVCLVNVPNIISQLITFAAYAIVSQVQGKDDFDTTKAITSLALLSIIMQPLGQLLFAVPQAFAAIGCFERIQAFLNEKETQDDRVIGQKNVTLENSEAGIALQEMKPVLGSDNVPAISVQNATIGWENPVVHNVSFSSSNDSRFIALVGPVGSGKSTIISALLGEAQILSGIVQLATNNIAFCQQTPWLPSGTIRDQIIGDDCFSKEWYDEIVRACALDHDIATLEDGDRSQAGAQGVSLSGGQRQRLAIARALYARKPIAIFDDVLSALDSSTQDIIADKVFGRDGLLRRMNATVVLATHSMRHLHVADMIVALTSDGKYTTHAVDRSRTELIVQVVIPDDQPGQAASISGVTAKTVVADKDFRKEAENLANASKSIGDLEVYKYYFASLGWSSLCIFLGFILTEAGFSAVQLVWVKLWSSSDDRNNSKYWLSLYALWAVIRAGCLIAAVYYLYVGIVPKSGKRLHRSVLNAAFKAPMSFHSKTEVGTLVNRFSQDMQLIDMILPGALITASFHAASCISVSALTIVATPYFAAVLPFILLALGTVHRFYLRTSKQLRLLELESKAPLYSHIIDTINGIVSVRAFGWFASYKDQYFQLLDECQKPFYLLLCIQRWLSVVLGLAVTCMATILVAIAVTVRGSNVSAGFTGVALVNMMSLSQSLASLIISWTSLETSLGAVSRVKSFSEDTPAEESPDVPVTDNWPTSGCLQFNDVTAAHGDSVALRNISLEIASGERIAVCGRTGSGKSSLISSALGMTDIRSGIIKLDGQDLSQIDRETVRSRATYITQDPFLFTGTLRQNLGLGGDSTDAELEECLTEVGLWEQAKESSGETSTKAVLDMDMEQMHLSHGQKQLLCLARALLRKSKLVLLDEPTASVDTVTETKMAEVIARKFKDATVIMVTHRLSSIHSFDKVVVLNTGEIVEYGPPDELLSDPSSALHQLYRVQADSLPTAAD</sequence>
<keyword evidence="10" id="KW-0325">Glycoprotein</keyword>
<feature type="transmembrane region" description="Helical" evidence="11">
    <location>
        <begin position="932"/>
        <end position="954"/>
    </location>
</feature>
<evidence type="ECO:0000259" key="12">
    <source>
        <dbReference type="PROSITE" id="PS50893"/>
    </source>
</evidence>
<dbReference type="InterPro" id="IPR027417">
    <property type="entry name" value="P-loop_NTPase"/>
</dbReference>
<dbReference type="GO" id="GO:0005886">
    <property type="term" value="C:plasma membrane"/>
    <property type="evidence" value="ECO:0007669"/>
    <property type="project" value="UniProtKB-SubCell"/>
</dbReference>
<dbReference type="FunFam" id="3.40.50.300:FF:002145">
    <property type="entry name" value="ABC transporter (MsbA subfamily)"/>
    <property type="match status" value="1"/>
</dbReference>
<keyword evidence="7" id="KW-0067">ATP-binding</keyword>
<feature type="domain" description="ABC transporter" evidence="12">
    <location>
        <begin position="613"/>
        <end position="838"/>
    </location>
</feature>
<evidence type="ECO:0000256" key="7">
    <source>
        <dbReference type="ARBA" id="ARBA00022840"/>
    </source>
</evidence>
<dbReference type="FunFam" id="1.20.1560.10:FF:000066">
    <property type="entry name" value="ABC multidrug transporter (Eurofung)"/>
    <property type="match status" value="1"/>
</dbReference>
<dbReference type="CDD" id="cd18580">
    <property type="entry name" value="ABC_6TM_ABCC_D2"/>
    <property type="match status" value="1"/>
</dbReference>
<dbReference type="PANTHER" id="PTHR24223">
    <property type="entry name" value="ATP-BINDING CASSETTE SUB-FAMILY C"/>
    <property type="match status" value="1"/>
</dbReference>
<feature type="transmembrane region" description="Helical" evidence="11">
    <location>
        <begin position="1112"/>
        <end position="1135"/>
    </location>
</feature>
<feature type="transmembrane region" description="Helical" evidence="11">
    <location>
        <begin position="312"/>
        <end position="332"/>
    </location>
</feature>
<evidence type="ECO:0000259" key="13">
    <source>
        <dbReference type="PROSITE" id="PS50929"/>
    </source>
</evidence>
<evidence type="ECO:0000256" key="6">
    <source>
        <dbReference type="ARBA" id="ARBA00022741"/>
    </source>
</evidence>
<feature type="domain" description="ABC transmembrane type-1" evidence="13">
    <location>
        <begin position="891"/>
        <end position="1171"/>
    </location>
</feature>
<dbReference type="Pfam" id="PF00005">
    <property type="entry name" value="ABC_tran"/>
    <property type="match status" value="2"/>
</dbReference>
<feature type="transmembrane region" description="Helical" evidence="11">
    <location>
        <begin position="30"/>
        <end position="51"/>
    </location>
</feature>
<dbReference type="PROSITE" id="PS50893">
    <property type="entry name" value="ABC_TRANSPORTER_2"/>
    <property type="match status" value="2"/>
</dbReference>
<reference evidence="14 15" key="1">
    <citation type="journal article" date="2015" name="Genome Announc.">
        <title>Draft Genome Sequence and Gene Annotation of the Entomopathogenic Fungus Verticillium hemipterigenum.</title>
        <authorList>
            <person name="Horn F."/>
            <person name="Habel A."/>
            <person name="Scharf D.H."/>
            <person name="Dworschak J."/>
            <person name="Brakhage A.A."/>
            <person name="Guthke R."/>
            <person name="Hertweck C."/>
            <person name="Linde J."/>
        </authorList>
    </citation>
    <scope>NUCLEOTIDE SEQUENCE [LARGE SCALE GENOMIC DNA]</scope>
</reference>
<dbReference type="SMART" id="SM00382">
    <property type="entry name" value="AAA"/>
    <property type="match status" value="2"/>
</dbReference>
<keyword evidence="6" id="KW-0547">Nucleotide-binding</keyword>
<dbReference type="SUPFAM" id="SSF52540">
    <property type="entry name" value="P-loop containing nucleoside triphosphate hydrolases"/>
    <property type="match status" value="2"/>
</dbReference>
<feature type="transmembrane region" description="Helical" evidence="11">
    <location>
        <begin position="99"/>
        <end position="118"/>
    </location>
</feature>
<dbReference type="CDD" id="cd18579">
    <property type="entry name" value="ABC_6TM_ABCC_D1"/>
    <property type="match status" value="1"/>
</dbReference>
<evidence type="ECO:0000313" key="14">
    <source>
        <dbReference type="EMBL" id="CEJ81058.1"/>
    </source>
</evidence>
<keyword evidence="5 11" id="KW-0812">Transmembrane</keyword>
<dbReference type="EMBL" id="CDHN01000001">
    <property type="protein sequence ID" value="CEJ81058.1"/>
    <property type="molecule type" value="Genomic_DNA"/>
</dbReference>
<name>A0A0A1SL98_9HYPO</name>
<feature type="transmembrane region" description="Helical" evidence="11">
    <location>
        <begin position="999"/>
        <end position="1022"/>
    </location>
</feature>
<dbReference type="PROSITE" id="PS50929">
    <property type="entry name" value="ABC_TM1F"/>
    <property type="match status" value="2"/>
</dbReference>
<keyword evidence="15" id="KW-1185">Reference proteome</keyword>